<accession>A0A7X1TF32</accession>
<reference evidence="1 2" key="1">
    <citation type="submission" date="2019-10" db="EMBL/GenBank/DDBJ databases">
        <title>Paraburkholderia sp. isolated from nodules of Mimosa pudica from Brazilian Atlantic Forest soils.</title>
        <authorList>
            <person name="Paulitsch F."/>
            <person name="Hungria M."/>
            <person name="Dall'Agnol R."/>
        </authorList>
    </citation>
    <scope>NUCLEOTIDE SEQUENCE [LARGE SCALE GENOMIC DNA]</scope>
    <source>
        <strain evidence="1 2">CNPSo 3157</strain>
    </source>
</reference>
<keyword evidence="2" id="KW-1185">Reference proteome</keyword>
<comment type="caution">
    <text evidence="1">The sequence shown here is derived from an EMBL/GenBank/DDBJ whole genome shotgun (WGS) entry which is preliminary data.</text>
</comment>
<organism evidence="1 2">
    <name type="scientific">Paraburkholderia franconis</name>
    <dbReference type="NCBI Taxonomy" id="2654983"/>
    <lineage>
        <taxon>Bacteria</taxon>
        <taxon>Pseudomonadati</taxon>
        <taxon>Pseudomonadota</taxon>
        <taxon>Betaproteobacteria</taxon>
        <taxon>Burkholderiales</taxon>
        <taxon>Burkholderiaceae</taxon>
        <taxon>Paraburkholderia</taxon>
    </lineage>
</organism>
<dbReference type="RefSeq" id="WP_152756833.1">
    <property type="nucleotide sequence ID" value="NZ_WHNP01000006.1"/>
</dbReference>
<dbReference type="EMBL" id="WHNP01000006">
    <property type="protein sequence ID" value="MPW16933.1"/>
    <property type="molecule type" value="Genomic_DNA"/>
</dbReference>
<proteinExistence type="predicted"/>
<gene>
    <name evidence="1" type="ORF">GCT13_08310</name>
</gene>
<dbReference type="Proteomes" id="UP000484381">
    <property type="component" value="Unassembled WGS sequence"/>
</dbReference>
<sequence>MSKTSLRYAESDYLSYDPFEGDEAEIRCRTVKLVKVRKPHACFIGANPHGGDNHLIQPGELARFETALVDGDFWGRSYVCIPCMDKWLADVLDGDDDE</sequence>
<protein>
    <submittedName>
        <fullName evidence="1">Uncharacterized protein</fullName>
    </submittedName>
</protein>
<evidence type="ECO:0000313" key="1">
    <source>
        <dbReference type="EMBL" id="MPW16933.1"/>
    </source>
</evidence>
<name>A0A7X1TF32_9BURK</name>
<evidence type="ECO:0000313" key="2">
    <source>
        <dbReference type="Proteomes" id="UP000484381"/>
    </source>
</evidence>
<dbReference type="AlphaFoldDB" id="A0A7X1TF32"/>